<reference evidence="2 3" key="1">
    <citation type="submission" date="2016-07" db="EMBL/GenBank/DDBJ databases">
        <title>Pervasive Adenine N6-methylation of Active Genes in Fungi.</title>
        <authorList>
            <consortium name="DOE Joint Genome Institute"/>
            <person name="Mondo S.J."/>
            <person name="Dannebaum R.O."/>
            <person name="Kuo R.C."/>
            <person name="Labutti K."/>
            <person name="Haridas S."/>
            <person name="Kuo A."/>
            <person name="Salamov A."/>
            <person name="Ahrendt S.R."/>
            <person name="Lipzen A."/>
            <person name="Sullivan W."/>
            <person name="Andreopoulos W.B."/>
            <person name="Clum A."/>
            <person name="Lindquist E."/>
            <person name="Daum C."/>
            <person name="Ramamoorthy G.K."/>
            <person name="Gryganskyi A."/>
            <person name="Culley D."/>
            <person name="Magnuson J.K."/>
            <person name="James T.Y."/>
            <person name="O'Malley M.A."/>
            <person name="Stajich J.E."/>
            <person name="Spatafora J.W."/>
            <person name="Visel A."/>
            <person name="Grigoriev I.V."/>
        </authorList>
    </citation>
    <scope>NUCLEOTIDE SEQUENCE [LARGE SCALE GENOMIC DNA]</scope>
    <source>
        <strain evidence="2 3">JEL800</strain>
    </source>
</reference>
<proteinExistence type="predicted"/>
<protein>
    <submittedName>
        <fullName evidence="2">Uncharacterized protein</fullName>
    </submittedName>
</protein>
<feature type="signal peptide" evidence="1">
    <location>
        <begin position="1"/>
        <end position="26"/>
    </location>
</feature>
<sequence length="158" mass="17814">MKILLQKLKPLINILFTLTKMLPLSATTPHPCQSTPTSPPLVCFFVPPPPPPFTLRSCNSISYPLRCCPLTDPFLEFTLPDRSRCSRTGPSLLFLPYPDPTLLLREYVIPSFTSAPTTLALLLGLVNRHETPVAFEAVSTLFRERTRLDRIVCRMEMT</sequence>
<name>A0A1Y2CG98_9FUNG</name>
<accession>A0A1Y2CG98</accession>
<organism evidence="2 3">
    <name type="scientific">Rhizoclosmatium globosum</name>
    <dbReference type="NCBI Taxonomy" id="329046"/>
    <lineage>
        <taxon>Eukaryota</taxon>
        <taxon>Fungi</taxon>
        <taxon>Fungi incertae sedis</taxon>
        <taxon>Chytridiomycota</taxon>
        <taxon>Chytridiomycota incertae sedis</taxon>
        <taxon>Chytridiomycetes</taxon>
        <taxon>Chytridiales</taxon>
        <taxon>Chytriomycetaceae</taxon>
        <taxon>Rhizoclosmatium</taxon>
    </lineage>
</organism>
<dbReference type="Proteomes" id="UP000193642">
    <property type="component" value="Unassembled WGS sequence"/>
</dbReference>
<dbReference type="AlphaFoldDB" id="A0A1Y2CG98"/>
<keyword evidence="1" id="KW-0732">Signal</keyword>
<keyword evidence="3" id="KW-1185">Reference proteome</keyword>
<evidence type="ECO:0000313" key="2">
    <source>
        <dbReference type="EMBL" id="ORY46070.1"/>
    </source>
</evidence>
<evidence type="ECO:0000313" key="3">
    <source>
        <dbReference type="Proteomes" id="UP000193642"/>
    </source>
</evidence>
<feature type="chain" id="PRO_5012305169" evidence="1">
    <location>
        <begin position="27"/>
        <end position="158"/>
    </location>
</feature>
<comment type="caution">
    <text evidence="2">The sequence shown here is derived from an EMBL/GenBank/DDBJ whole genome shotgun (WGS) entry which is preliminary data.</text>
</comment>
<gene>
    <name evidence="2" type="ORF">BCR33DRAFT_159899</name>
</gene>
<dbReference type="EMBL" id="MCGO01000018">
    <property type="protein sequence ID" value="ORY46070.1"/>
    <property type="molecule type" value="Genomic_DNA"/>
</dbReference>
<evidence type="ECO:0000256" key="1">
    <source>
        <dbReference type="SAM" id="SignalP"/>
    </source>
</evidence>